<sequence>MSIHHIPDTRTDVLAAPHRATVEADGAVRTAIFAIVGIVRSVIVNRWTERRLTHLSDHMLRDFGFEREWDGTIRPLRDAD</sequence>
<dbReference type="AlphaFoldDB" id="A0A5B9DJQ3"/>
<reference evidence="1 2" key="1">
    <citation type="journal article" date="2015" name="Int. J. Syst. Evol. Microbiol.">
        <title>Youhaiella tibetensis gen. nov., sp. nov., isolated from subsurface sediment.</title>
        <authorList>
            <person name="Wang Y.X."/>
            <person name="Huang F.Q."/>
            <person name="Nogi Y."/>
            <person name="Pang S.J."/>
            <person name="Wang P.K."/>
            <person name="Lv J."/>
        </authorList>
    </citation>
    <scope>NUCLEOTIDE SEQUENCE [LARGE SCALE GENOMIC DNA]</scope>
    <source>
        <strain evidence="2">fig4</strain>
    </source>
</reference>
<evidence type="ECO:0000313" key="1">
    <source>
        <dbReference type="EMBL" id="QEE19363.1"/>
    </source>
</evidence>
<dbReference type="OrthoDB" id="7951113at2"/>
<accession>A0A5B9DJQ3</accession>
<dbReference type="RefSeq" id="WP_147655136.1">
    <property type="nucleotide sequence ID" value="NZ_BMFM01000001.1"/>
</dbReference>
<protein>
    <submittedName>
        <fullName evidence="1">Uncharacterized protein</fullName>
    </submittedName>
</protein>
<dbReference type="KEGG" id="yti:FNA67_03875"/>
<proteinExistence type="predicted"/>
<gene>
    <name evidence="1" type="ORF">FNA67_03875</name>
</gene>
<dbReference type="Proteomes" id="UP000321062">
    <property type="component" value="Chromosome"/>
</dbReference>
<keyword evidence="2" id="KW-1185">Reference proteome</keyword>
<evidence type="ECO:0000313" key="2">
    <source>
        <dbReference type="Proteomes" id="UP000321062"/>
    </source>
</evidence>
<dbReference type="EMBL" id="CP041690">
    <property type="protein sequence ID" value="QEE19363.1"/>
    <property type="molecule type" value="Genomic_DNA"/>
</dbReference>
<organism evidence="1 2">
    <name type="scientific">Paradevosia tibetensis</name>
    <dbReference type="NCBI Taxonomy" id="1447062"/>
    <lineage>
        <taxon>Bacteria</taxon>
        <taxon>Pseudomonadati</taxon>
        <taxon>Pseudomonadota</taxon>
        <taxon>Alphaproteobacteria</taxon>
        <taxon>Hyphomicrobiales</taxon>
        <taxon>Devosiaceae</taxon>
        <taxon>Paradevosia</taxon>
    </lineage>
</organism>
<name>A0A5B9DJQ3_9HYPH</name>